<evidence type="ECO:0000259" key="3">
    <source>
        <dbReference type="Pfam" id="PF12708"/>
    </source>
</evidence>
<comment type="subcellular location">
    <subcellularLocation>
        <location evidence="1">Virion</location>
    </subcellularLocation>
</comment>
<dbReference type="GO" id="GO:0019058">
    <property type="term" value="P:viral life cycle"/>
    <property type="evidence" value="ECO:0007669"/>
    <property type="project" value="UniProtKB-ARBA"/>
</dbReference>
<sequence length="971" mass="98441">MTAQTITQIQAANNLGNLAKGDYFVANRGAGNTGGVTYSPPVITLNVKDYGAIGNGLADDTAAIQATIGAANILPNGANIYFPPGTYIVSASINFPTTGSTLLKVSGDGDSSVIQRASTFLSGSLFIAATTSNKLEICGLKFVNSYAVTSGASIHINNRSFVNIHDITIWDGWDGILIDGTESTSIIIDSISCYQASNIQYNSIITINGHVANILINNSILSAQNGLTLGTQITYGIRILGCDGIQVSNCFIAAKTGISVEGNNGNTLNFLYVNNCIVDGCANTGVQLIGVSTANVYDMIRFEGCHIVPGVQTTTTKGVIISGSCDNVQFRDCDIGVCNTSGVYLNMPTDAWYSAIPRDISFIGCTIHDTEILGGTVGAIALVANQSGVRIQNCYIGDSSSTVYSNIGIGLAGANSNVTIIGNTIKAASSTISFGETLNNTNYPGLIVVGNNGYADRLLQSTIYDTNGNIGGSITATPNAVNYPVLYNAATGNAAEFRVAGSDTNVSINFRTQGTGAMQLITGALTTPLVIYNGTGSQHNTSFTFANTSNSNVVTFPDSSGTLLYTTGTAANVTTNANLTGPITSVGNATSIASQTGTGSTFAMSVSPTFTGTVVLPSGQALIAPALGTPASGALTNCTSIPVANATGLLPIANGGTNASSVTTAPTASAWAGWDANKNLSANNFIEGYATTATAGSSTTLTIASAALQYFTGTTTQTVVLPVAATLTIPTSFTIVNNSTGVVTVTSSGSNTIVAMAASTILVVTCIGTATTAAAWNYSYGPNASGITGSGSLVLATSPTLVTPNIGTPSSGNISSCTSTSMALTTPVITGFTNASSAAAGVVGETFSTSWTTSGSLSSGSATNLVSMALTAGDWDVWANVTTVPAGTTTTTFFFAAINTSSGSVPAANSIASSGLFAAGPQTSAGQPMSGQVPTQTIKISSTTTYYLNVVASFAVSTMTAAGYMTARRVR</sequence>
<dbReference type="EMBL" id="LR796139">
    <property type="protein sequence ID" value="CAB4120955.1"/>
    <property type="molecule type" value="Genomic_DNA"/>
</dbReference>
<evidence type="ECO:0000313" key="4">
    <source>
        <dbReference type="EMBL" id="CAB4120955.1"/>
    </source>
</evidence>
<organism evidence="4">
    <name type="scientific">uncultured Caudovirales phage</name>
    <dbReference type="NCBI Taxonomy" id="2100421"/>
    <lineage>
        <taxon>Viruses</taxon>
        <taxon>Duplodnaviria</taxon>
        <taxon>Heunggongvirae</taxon>
        <taxon>Uroviricota</taxon>
        <taxon>Caudoviricetes</taxon>
        <taxon>Peduoviridae</taxon>
        <taxon>Maltschvirus</taxon>
        <taxon>Maltschvirus maltsch</taxon>
    </lineage>
</organism>
<keyword evidence="4" id="KW-0456">Lyase</keyword>
<dbReference type="SMART" id="SM00710">
    <property type="entry name" value="PbH1"/>
    <property type="match status" value="7"/>
</dbReference>
<dbReference type="InterPro" id="IPR012334">
    <property type="entry name" value="Pectin_lyas_fold"/>
</dbReference>
<dbReference type="Gene3D" id="2.160.20.10">
    <property type="entry name" value="Single-stranded right-handed beta-helix, Pectin lyase-like"/>
    <property type="match status" value="1"/>
</dbReference>
<dbReference type="InterPro" id="IPR024535">
    <property type="entry name" value="RHGA/B-epi-like_pectate_lyase"/>
</dbReference>
<dbReference type="Pfam" id="PF12708">
    <property type="entry name" value="Pect-lyase_RHGA_epim"/>
    <property type="match status" value="1"/>
</dbReference>
<dbReference type="SUPFAM" id="SSF51126">
    <property type="entry name" value="Pectin lyase-like"/>
    <property type="match status" value="1"/>
</dbReference>
<dbReference type="GO" id="GO:0051701">
    <property type="term" value="P:biological process involved in interaction with host"/>
    <property type="evidence" value="ECO:0007669"/>
    <property type="project" value="UniProtKB-ARBA"/>
</dbReference>
<evidence type="ECO:0000256" key="2">
    <source>
        <dbReference type="ARBA" id="ARBA00022844"/>
    </source>
</evidence>
<dbReference type="InterPro" id="IPR011050">
    <property type="entry name" value="Pectin_lyase_fold/virulence"/>
</dbReference>
<dbReference type="GO" id="GO:0044423">
    <property type="term" value="C:virion component"/>
    <property type="evidence" value="ECO:0007669"/>
    <property type="project" value="UniProtKB-KW"/>
</dbReference>
<dbReference type="GO" id="GO:0016829">
    <property type="term" value="F:lyase activity"/>
    <property type="evidence" value="ECO:0007669"/>
    <property type="project" value="UniProtKB-KW"/>
</dbReference>
<protein>
    <submittedName>
        <fullName evidence="4">Pectate lyase superfamily protein</fullName>
    </submittedName>
</protein>
<proteinExistence type="predicted"/>
<reference evidence="4" key="1">
    <citation type="submission" date="2020-04" db="EMBL/GenBank/DDBJ databases">
        <authorList>
            <person name="Chiriac C."/>
            <person name="Salcher M."/>
            <person name="Ghai R."/>
            <person name="Kavagutti S V."/>
        </authorList>
    </citation>
    <scope>NUCLEOTIDE SEQUENCE</scope>
</reference>
<gene>
    <name evidence="4" type="ORF">UFOVP1_52</name>
</gene>
<keyword evidence="2" id="KW-0946">Virion</keyword>
<feature type="domain" description="Rhamnogalacturonase A/B/Epimerase-like pectate lyase" evidence="3">
    <location>
        <begin position="45"/>
        <end position="278"/>
    </location>
</feature>
<accession>A0A6J5KHD6</accession>
<evidence type="ECO:0000256" key="1">
    <source>
        <dbReference type="ARBA" id="ARBA00004328"/>
    </source>
</evidence>
<dbReference type="InterPro" id="IPR006626">
    <property type="entry name" value="PbH1"/>
</dbReference>
<name>A0A6J5KHD6_9CAUD</name>